<evidence type="ECO:0000313" key="1">
    <source>
        <dbReference type="EMBL" id="PIT04850.1"/>
    </source>
</evidence>
<protein>
    <submittedName>
        <fullName evidence="1">Uncharacterized protein</fullName>
    </submittedName>
</protein>
<proteinExistence type="predicted"/>
<name>A0A2M6UJS3_9BRAD</name>
<dbReference type="Proteomes" id="UP000228930">
    <property type="component" value="Unassembled WGS sequence"/>
</dbReference>
<reference evidence="1 2" key="1">
    <citation type="submission" date="2015-06" db="EMBL/GenBank/DDBJ databases">
        <title>Comparative genome analysis of nirS-carrying Bradyrhizobium sp. strains.</title>
        <authorList>
            <person name="Ishii S."/>
            <person name="Jang J."/>
            <person name="Nishizawa T."/>
            <person name="Senoo K."/>
        </authorList>
    </citation>
    <scope>NUCLEOTIDE SEQUENCE [LARGE SCALE GENOMIC DNA]</scope>
    <source>
        <strain evidence="1 2">TSA1</strain>
    </source>
</reference>
<dbReference type="EMBL" id="LFJC01000003">
    <property type="protein sequence ID" value="PIT04850.1"/>
    <property type="molecule type" value="Genomic_DNA"/>
</dbReference>
<evidence type="ECO:0000313" key="2">
    <source>
        <dbReference type="Proteomes" id="UP000228930"/>
    </source>
</evidence>
<dbReference type="AlphaFoldDB" id="A0A2M6UJS3"/>
<keyword evidence="2" id="KW-1185">Reference proteome</keyword>
<organism evidence="1 2">
    <name type="scientific">Bradyrhizobium nitroreducens</name>
    <dbReference type="NCBI Taxonomy" id="709803"/>
    <lineage>
        <taxon>Bacteria</taxon>
        <taxon>Pseudomonadati</taxon>
        <taxon>Pseudomonadota</taxon>
        <taxon>Alphaproteobacteria</taxon>
        <taxon>Hyphomicrobiales</taxon>
        <taxon>Nitrobacteraceae</taxon>
        <taxon>Bradyrhizobium</taxon>
    </lineage>
</organism>
<accession>A0A2M6UJS3</accession>
<gene>
    <name evidence="1" type="ORF">TSA1_31940</name>
</gene>
<comment type="caution">
    <text evidence="1">The sequence shown here is derived from an EMBL/GenBank/DDBJ whole genome shotgun (WGS) entry which is preliminary data.</text>
</comment>
<sequence length="88" mass="10244">MLRVLDVVRGKRPEQELVGVTFGGGDLSNTYALRPGTPRQLAQEYFVAMYKDAFGFHLIGLPVSEARYREWRQEITEFERERLRSLPK</sequence>